<evidence type="ECO:0000256" key="1">
    <source>
        <dbReference type="ARBA" id="ARBA00023172"/>
    </source>
</evidence>
<evidence type="ECO:0000313" key="4">
    <source>
        <dbReference type="Proteomes" id="UP000011083"/>
    </source>
</evidence>
<keyword evidence="1" id="KW-0233">DNA recombination</keyword>
<feature type="compositionally biased region" description="Basic and acidic residues" evidence="2">
    <location>
        <begin position="126"/>
        <end position="140"/>
    </location>
</feature>
<protein>
    <submittedName>
        <fullName evidence="3">Uncharacterized protein</fullName>
    </submittedName>
</protein>
<dbReference type="GO" id="GO:0015074">
    <property type="term" value="P:DNA integration"/>
    <property type="evidence" value="ECO:0007669"/>
    <property type="project" value="InterPro"/>
</dbReference>
<dbReference type="VEuPathDB" id="AmoebaDB:ACA1_144080"/>
<feature type="compositionally biased region" description="Basic and acidic residues" evidence="2">
    <location>
        <begin position="167"/>
        <end position="178"/>
    </location>
</feature>
<dbReference type="Proteomes" id="UP000011083">
    <property type="component" value="Unassembled WGS sequence"/>
</dbReference>
<dbReference type="SUPFAM" id="SSF56349">
    <property type="entry name" value="DNA breaking-rejoining enzymes"/>
    <property type="match status" value="1"/>
</dbReference>
<keyword evidence="4" id="KW-1185">Reference proteome</keyword>
<feature type="region of interest" description="Disordered" evidence="2">
    <location>
        <begin position="628"/>
        <end position="659"/>
    </location>
</feature>
<dbReference type="KEGG" id="acan:ACA1_144080"/>
<dbReference type="EMBL" id="KB007840">
    <property type="protein sequence ID" value="ELR24017.1"/>
    <property type="molecule type" value="Genomic_DNA"/>
</dbReference>
<accession>L8HFJ5</accession>
<dbReference type="Gene3D" id="1.10.443.10">
    <property type="entry name" value="Intergrase catalytic core"/>
    <property type="match status" value="1"/>
</dbReference>
<dbReference type="GO" id="GO:0006310">
    <property type="term" value="P:DNA recombination"/>
    <property type="evidence" value="ECO:0007669"/>
    <property type="project" value="UniProtKB-KW"/>
</dbReference>
<dbReference type="AlphaFoldDB" id="L8HFJ5"/>
<feature type="compositionally biased region" description="Low complexity" evidence="2">
    <location>
        <begin position="141"/>
        <end position="159"/>
    </location>
</feature>
<evidence type="ECO:0000313" key="3">
    <source>
        <dbReference type="EMBL" id="ELR24017.1"/>
    </source>
</evidence>
<sequence>MAMVETKDKAVEEAKGGLEELVRRAGRELGLGARADDELRAVATRLHDNWFHAPADLAHLTHDDAARLRIPLRLYQELVRMADAPPPAAAAAAAPAAPAASTTPAAPLTSAVPVAPARVKGRPRGRSGDGGRRAEGEKATGESAEVEASASAEAGTAGTKSSKTGSRRGEATRTKGEKATAMASVEGEEATTEAEGEEEEEEATTEVRARARQAGSMRLGWGRSGAVRLVARKKNTDRTPYGLRAAEIGPGLAAQLTAFRRFLTTKFYGQQESPVGQETAAMYQKHALLFLGWLWRHREAAPGAASPALPTKVQKLTLDSLFANSSRESASVVYEYVHWLVTVRGHTPSGELKALHSLVALAKFLFHKQSKSDPAEGDKAYSDIGVVRELRRLASDAAARAKIAPKVSNERAKWLDWPEYLRCVELLQSECAEKDKLHHRRSPSAVAQSFQLYLIILSCVPDRQRTLRELEVGKTLFKTEERESGAVRWEIRHGPGDYKTGKIYGERPPLLIAPHIYPYLEEYLTRWRPHLNPDHNFVFSKKNGGRPDAKWVYAVFSTAAYRLTGKRTNPHLIRDMIVTYLRDTDASERELEALAIYMGHSLKMQKTTYDRRTKQQKVAPAVHLIHSIKSTSAPFPPPPPPPPLPTTGRRAAAGQSGKA</sequence>
<dbReference type="InterPro" id="IPR011010">
    <property type="entry name" value="DNA_brk_join_enz"/>
</dbReference>
<feature type="region of interest" description="Disordered" evidence="2">
    <location>
        <begin position="101"/>
        <end position="211"/>
    </location>
</feature>
<reference evidence="3 4" key="1">
    <citation type="journal article" date="2013" name="Genome Biol.">
        <title>Genome of Acanthamoeba castellanii highlights extensive lateral gene transfer and early evolution of tyrosine kinase signaling.</title>
        <authorList>
            <person name="Clarke M."/>
            <person name="Lohan A.J."/>
            <person name="Liu B."/>
            <person name="Lagkouvardos I."/>
            <person name="Roy S."/>
            <person name="Zafar N."/>
            <person name="Bertelli C."/>
            <person name="Schilde C."/>
            <person name="Kianianmomeni A."/>
            <person name="Burglin T.R."/>
            <person name="Frech C."/>
            <person name="Turcotte B."/>
            <person name="Kopec K.O."/>
            <person name="Synnott J.M."/>
            <person name="Choo C."/>
            <person name="Paponov I."/>
            <person name="Finkler A."/>
            <person name="Soon Heng Tan C."/>
            <person name="Hutchins A.P."/>
            <person name="Weinmeier T."/>
            <person name="Rattei T."/>
            <person name="Chu J.S."/>
            <person name="Gimenez G."/>
            <person name="Irimia M."/>
            <person name="Rigden D.J."/>
            <person name="Fitzpatrick D.A."/>
            <person name="Lorenzo-Morales J."/>
            <person name="Bateman A."/>
            <person name="Chiu C.H."/>
            <person name="Tang P."/>
            <person name="Hegemann P."/>
            <person name="Fromm H."/>
            <person name="Raoult D."/>
            <person name="Greub G."/>
            <person name="Miranda-Saavedra D."/>
            <person name="Chen N."/>
            <person name="Nash P."/>
            <person name="Ginger M.L."/>
            <person name="Horn M."/>
            <person name="Schaap P."/>
            <person name="Caler L."/>
            <person name="Loftus B."/>
        </authorList>
    </citation>
    <scope>NUCLEOTIDE SEQUENCE [LARGE SCALE GENOMIC DNA]</scope>
    <source>
        <strain evidence="3 4">Neff</strain>
    </source>
</reference>
<dbReference type="InterPro" id="IPR013762">
    <property type="entry name" value="Integrase-like_cat_sf"/>
</dbReference>
<feature type="compositionally biased region" description="Low complexity" evidence="2">
    <location>
        <begin position="101"/>
        <end position="117"/>
    </location>
</feature>
<dbReference type="RefSeq" id="XP_004353545.1">
    <property type="nucleotide sequence ID" value="XM_004353493.1"/>
</dbReference>
<feature type="compositionally biased region" description="Pro residues" evidence="2">
    <location>
        <begin position="634"/>
        <end position="645"/>
    </location>
</feature>
<dbReference type="OrthoDB" id="71417at2759"/>
<dbReference type="GeneID" id="14925017"/>
<evidence type="ECO:0000256" key="2">
    <source>
        <dbReference type="SAM" id="MobiDB-lite"/>
    </source>
</evidence>
<feature type="compositionally biased region" description="Acidic residues" evidence="2">
    <location>
        <begin position="186"/>
        <end position="204"/>
    </location>
</feature>
<dbReference type="GO" id="GO:0003677">
    <property type="term" value="F:DNA binding"/>
    <property type="evidence" value="ECO:0007669"/>
    <property type="project" value="InterPro"/>
</dbReference>
<organism evidence="3 4">
    <name type="scientific">Acanthamoeba castellanii (strain ATCC 30010 / Neff)</name>
    <dbReference type="NCBI Taxonomy" id="1257118"/>
    <lineage>
        <taxon>Eukaryota</taxon>
        <taxon>Amoebozoa</taxon>
        <taxon>Discosea</taxon>
        <taxon>Longamoebia</taxon>
        <taxon>Centramoebida</taxon>
        <taxon>Acanthamoebidae</taxon>
        <taxon>Acanthamoeba</taxon>
    </lineage>
</organism>
<proteinExistence type="predicted"/>
<name>L8HFJ5_ACACF</name>
<gene>
    <name evidence="3" type="ORF">ACA1_144080</name>
</gene>